<organism evidence="2">
    <name type="scientific">Lotharella oceanica</name>
    <dbReference type="NCBI Taxonomy" id="641309"/>
    <lineage>
        <taxon>Eukaryota</taxon>
        <taxon>Sar</taxon>
        <taxon>Rhizaria</taxon>
        <taxon>Cercozoa</taxon>
        <taxon>Chlorarachniophyceae</taxon>
        <taxon>Lotharella</taxon>
    </lineage>
</organism>
<dbReference type="InterPro" id="IPR006568">
    <property type="entry name" value="PSP_pro-rich"/>
</dbReference>
<gene>
    <name evidence="2" type="ORF">LSP00402_LOCUS532</name>
</gene>
<evidence type="ECO:0000259" key="1">
    <source>
        <dbReference type="SMART" id="SM00581"/>
    </source>
</evidence>
<evidence type="ECO:0000313" key="2">
    <source>
        <dbReference type="EMBL" id="CAD9744885.1"/>
    </source>
</evidence>
<sequence length="274" mass="32742">MGNEKLDAFRYNVKYSSLTFLKYAKLVNIRGFDILRDQNTLFLNYELDKINKKYTPEVSKSEKKYKIVDKKYQISKKMKKKLKIENKFILLKKNANRPDKIRIYDTRSNYSFTLMNIKDMQKSIPVPLLWKTKKKYLLGNKGNENSDIFLKLYTGIDTKIKKGFRNFKSVSQFLNKKTLFKNYLKFGEYYYEGKNLEKNLEKYYPGTISDNLRNALGISLFSNPPWVVNYKKFGLPPSYFTISLDIKHHDFFIINVNDIQLYYNLKLFAYWGEF</sequence>
<dbReference type="InterPro" id="IPR052584">
    <property type="entry name" value="U2_snRNP_Complex_Component"/>
</dbReference>
<dbReference type="InterPro" id="IPR007180">
    <property type="entry name" value="DUF382"/>
</dbReference>
<dbReference type="Pfam" id="PF04046">
    <property type="entry name" value="PSP"/>
    <property type="match status" value="1"/>
</dbReference>
<feature type="domain" description="PSP proline-rich" evidence="1">
    <location>
        <begin position="200"/>
        <end position="253"/>
    </location>
</feature>
<protein>
    <recommendedName>
        <fullName evidence="1">PSP proline-rich domain-containing protein</fullName>
    </recommendedName>
</protein>
<dbReference type="GO" id="GO:0005634">
    <property type="term" value="C:nucleus"/>
    <property type="evidence" value="ECO:0007669"/>
    <property type="project" value="InterPro"/>
</dbReference>
<proteinExistence type="predicted"/>
<accession>A0A7S2X6H6</accession>
<dbReference type="EMBL" id="HBHP01000798">
    <property type="protein sequence ID" value="CAD9744885.1"/>
    <property type="molecule type" value="Transcribed_RNA"/>
</dbReference>
<dbReference type="Pfam" id="PF04037">
    <property type="entry name" value="DUF382"/>
    <property type="match status" value="1"/>
</dbReference>
<dbReference type="PANTHER" id="PTHR12785">
    <property type="entry name" value="SPLICING FACTOR 3B"/>
    <property type="match status" value="1"/>
</dbReference>
<reference evidence="2" key="1">
    <citation type="submission" date="2021-01" db="EMBL/GenBank/DDBJ databases">
        <authorList>
            <person name="Corre E."/>
            <person name="Pelletier E."/>
            <person name="Niang G."/>
            <person name="Scheremetjew M."/>
            <person name="Finn R."/>
            <person name="Kale V."/>
            <person name="Holt S."/>
            <person name="Cochrane G."/>
            <person name="Meng A."/>
            <person name="Brown T."/>
            <person name="Cohen L."/>
        </authorList>
    </citation>
    <scope>NUCLEOTIDE SEQUENCE</scope>
    <source>
        <strain evidence="2">CCMP622</strain>
    </source>
</reference>
<name>A0A7S2X6H6_9EUKA</name>
<dbReference type="AlphaFoldDB" id="A0A7S2X6H6"/>
<dbReference type="SMART" id="SM00581">
    <property type="entry name" value="PSP"/>
    <property type="match status" value="1"/>
</dbReference>
<dbReference type="PANTHER" id="PTHR12785:SF6">
    <property type="entry name" value="SPLICING FACTOR 3B SUBUNIT 2"/>
    <property type="match status" value="1"/>
</dbReference>